<dbReference type="PANTHER" id="PTHR33122">
    <property type="entry name" value="LIPID BINDING PROTEIN-RELATED"/>
    <property type="match status" value="1"/>
</dbReference>
<dbReference type="GO" id="GO:0009627">
    <property type="term" value="P:systemic acquired resistance"/>
    <property type="evidence" value="ECO:0007669"/>
    <property type="project" value="InterPro"/>
</dbReference>
<dbReference type="OMA" id="MAGRKVM"/>
<dbReference type="SUPFAM" id="SSF47699">
    <property type="entry name" value="Bifunctional inhibitor/lipid-transfer protein/seed storage 2S albumin"/>
    <property type="match status" value="1"/>
</dbReference>
<reference evidence="3 4" key="4">
    <citation type="journal article" date="2011" name="BMC Genomics">
        <title>RNA-Seq improves annotation of protein-coding genes in the cucumber genome.</title>
        <authorList>
            <person name="Li Z."/>
            <person name="Zhang Z."/>
            <person name="Yan P."/>
            <person name="Huang S."/>
            <person name="Fei Z."/>
            <person name="Lin K."/>
        </authorList>
    </citation>
    <scope>NUCLEOTIDE SEQUENCE [LARGE SCALE GENOMIC DNA]</scope>
    <source>
        <strain evidence="4">cv. 9930</strain>
    </source>
</reference>
<reference evidence="3 4" key="1">
    <citation type="journal article" date="2009" name="Nat. Genet.">
        <title>The genome of the cucumber, Cucumis sativus L.</title>
        <authorList>
            <person name="Huang S."/>
            <person name="Li R."/>
            <person name="Zhang Z."/>
            <person name="Li L."/>
            <person name="Gu X."/>
            <person name="Fan W."/>
            <person name="Lucas W.J."/>
            <person name="Wang X."/>
            <person name="Xie B."/>
            <person name="Ni P."/>
            <person name="Ren Y."/>
            <person name="Zhu H."/>
            <person name="Li J."/>
            <person name="Lin K."/>
            <person name="Jin W."/>
            <person name="Fei Z."/>
            <person name="Li G."/>
            <person name="Staub J."/>
            <person name="Kilian A."/>
            <person name="van der Vossen E.A."/>
            <person name="Wu Y."/>
            <person name="Guo J."/>
            <person name="He J."/>
            <person name="Jia Z."/>
            <person name="Ren Y."/>
            <person name="Tian G."/>
            <person name="Lu Y."/>
            <person name="Ruan J."/>
            <person name="Qian W."/>
            <person name="Wang M."/>
            <person name="Huang Q."/>
            <person name="Li B."/>
            <person name="Xuan Z."/>
            <person name="Cao J."/>
            <person name="Asan"/>
            <person name="Wu Z."/>
            <person name="Zhang J."/>
            <person name="Cai Q."/>
            <person name="Bai Y."/>
            <person name="Zhao B."/>
            <person name="Han Y."/>
            <person name="Li Y."/>
            <person name="Li X."/>
            <person name="Wang S."/>
            <person name="Shi Q."/>
            <person name="Liu S."/>
            <person name="Cho W.K."/>
            <person name="Kim J.Y."/>
            <person name="Xu Y."/>
            <person name="Heller-Uszynska K."/>
            <person name="Miao H."/>
            <person name="Cheng Z."/>
            <person name="Zhang S."/>
            <person name="Wu J."/>
            <person name="Yang Y."/>
            <person name="Kang H."/>
            <person name="Li M."/>
            <person name="Liang H."/>
            <person name="Ren X."/>
            <person name="Shi Z."/>
            <person name="Wen M."/>
            <person name="Jian M."/>
            <person name="Yang H."/>
            <person name="Zhang G."/>
            <person name="Yang Z."/>
            <person name="Chen R."/>
            <person name="Liu S."/>
            <person name="Li J."/>
            <person name="Ma L."/>
            <person name="Liu H."/>
            <person name="Zhou Y."/>
            <person name="Zhao J."/>
            <person name="Fang X."/>
            <person name="Li G."/>
            <person name="Fang L."/>
            <person name="Li Y."/>
            <person name="Liu D."/>
            <person name="Zheng H."/>
            <person name="Zhang Y."/>
            <person name="Qin N."/>
            <person name="Li Z."/>
            <person name="Yang G."/>
            <person name="Yang S."/>
            <person name="Bolund L."/>
            <person name="Kristiansen K."/>
            <person name="Zheng H."/>
            <person name="Li S."/>
            <person name="Zhang X."/>
            <person name="Yang H."/>
            <person name="Wang J."/>
            <person name="Sun R."/>
            <person name="Zhang B."/>
            <person name="Jiang S."/>
            <person name="Wang J."/>
            <person name="Du Y."/>
            <person name="Li S."/>
        </authorList>
    </citation>
    <scope>NUCLEOTIDE SEQUENCE [LARGE SCALE GENOMIC DNA]</scope>
    <source>
        <strain evidence="4">cv. 9930</strain>
    </source>
</reference>
<dbReference type="PANTHER" id="PTHR33122:SF43">
    <property type="entry name" value="BIFUNCTIONAL INHIBITOR_PLANT LIPID TRANSFER PROTEIN_SEED STORAGE HELICAL DOMAIN-CONTAINING PROTEIN"/>
    <property type="match status" value="1"/>
</dbReference>
<dbReference type="STRING" id="3659.A0A0A0LBB0"/>
<feature type="signal peptide" evidence="1">
    <location>
        <begin position="1"/>
        <end position="24"/>
    </location>
</feature>
<protein>
    <recommendedName>
        <fullName evidence="2">Bifunctional inhibitor/plant lipid transfer protein/seed storage helical domain-containing protein</fullName>
    </recommendedName>
</protein>
<dbReference type="CDD" id="cd04660">
    <property type="entry name" value="nsLTP_like"/>
    <property type="match status" value="1"/>
</dbReference>
<evidence type="ECO:0000256" key="1">
    <source>
        <dbReference type="SAM" id="SignalP"/>
    </source>
</evidence>
<gene>
    <name evidence="3" type="ORF">Csa_3G759990</name>
</gene>
<keyword evidence="1" id="KW-0732">Signal</keyword>
<feature type="chain" id="PRO_5001965971" description="Bifunctional inhibitor/plant lipid transfer protein/seed storage helical domain-containing protein" evidence="1">
    <location>
        <begin position="25"/>
        <end position="107"/>
    </location>
</feature>
<evidence type="ECO:0000313" key="4">
    <source>
        <dbReference type="Proteomes" id="UP000029981"/>
    </source>
</evidence>
<dbReference type="EMBL" id="CM002924">
    <property type="protein sequence ID" value="KGN59078.1"/>
    <property type="molecule type" value="Genomic_DNA"/>
</dbReference>
<dbReference type="Proteomes" id="UP000029981">
    <property type="component" value="Chromosome 3"/>
</dbReference>
<dbReference type="InterPro" id="IPR016140">
    <property type="entry name" value="Bifunc_inhib/LTP/seed_store"/>
</dbReference>
<dbReference type="Pfam" id="PF14368">
    <property type="entry name" value="LTP_2"/>
    <property type="match status" value="1"/>
</dbReference>
<dbReference type="Gene3D" id="1.10.110.10">
    <property type="entry name" value="Plant lipid-transfer and hydrophobic proteins"/>
    <property type="match status" value="1"/>
</dbReference>
<dbReference type="Gramene" id="KGN59078">
    <property type="protein sequence ID" value="KGN59078"/>
    <property type="gene ID" value="Csa_3G759990"/>
</dbReference>
<dbReference type="InterPro" id="IPR039265">
    <property type="entry name" value="DIR1-like"/>
</dbReference>
<dbReference type="InterPro" id="IPR044741">
    <property type="entry name" value="NsLTP-like"/>
</dbReference>
<dbReference type="AlphaFoldDB" id="A0A0A0LBB0"/>
<evidence type="ECO:0000259" key="2">
    <source>
        <dbReference type="SMART" id="SM00499"/>
    </source>
</evidence>
<accession>A0A0A0LBB0</accession>
<evidence type="ECO:0000313" key="3">
    <source>
        <dbReference type="EMBL" id="KGN59078.1"/>
    </source>
</evidence>
<sequence>MILTNNKSSVALFLRLLFLVMVLAETTATLLCKVDTKELCVCRPAVAPLHGKPLQPPTERCCSVLRSADLKCLCNLKSILPSAGINATIALALPSKCGIPSPPECRG</sequence>
<reference evidence="3 4" key="2">
    <citation type="journal article" date="2009" name="PLoS ONE">
        <title>An integrated genetic and cytogenetic map of the cucumber genome.</title>
        <authorList>
            <person name="Ren Y."/>
            <person name="Zhang Z."/>
            <person name="Liu J."/>
            <person name="Staub J.E."/>
            <person name="Han Y."/>
            <person name="Cheng Z."/>
            <person name="Li X."/>
            <person name="Lu J."/>
            <person name="Miao H."/>
            <person name="Kang H."/>
            <person name="Xie B."/>
            <person name="Gu X."/>
            <person name="Wang X."/>
            <person name="Du Y."/>
            <person name="Jin W."/>
            <person name="Huang S."/>
        </authorList>
    </citation>
    <scope>NUCLEOTIDE SEQUENCE [LARGE SCALE GENOMIC DNA]</scope>
    <source>
        <strain evidence="4">cv. 9930</strain>
    </source>
</reference>
<dbReference type="InterPro" id="IPR036312">
    <property type="entry name" value="Bifun_inhib/LTP/seed_sf"/>
</dbReference>
<name>A0A0A0LBB0_CUCSA</name>
<proteinExistence type="predicted"/>
<organism evidence="3 4">
    <name type="scientific">Cucumis sativus</name>
    <name type="common">Cucumber</name>
    <dbReference type="NCBI Taxonomy" id="3659"/>
    <lineage>
        <taxon>Eukaryota</taxon>
        <taxon>Viridiplantae</taxon>
        <taxon>Streptophyta</taxon>
        <taxon>Embryophyta</taxon>
        <taxon>Tracheophyta</taxon>
        <taxon>Spermatophyta</taxon>
        <taxon>Magnoliopsida</taxon>
        <taxon>eudicotyledons</taxon>
        <taxon>Gunneridae</taxon>
        <taxon>Pentapetalae</taxon>
        <taxon>rosids</taxon>
        <taxon>fabids</taxon>
        <taxon>Cucurbitales</taxon>
        <taxon>Cucurbitaceae</taxon>
        <taxon>Benincaseae</taxon>
        <taxon>Cucumis</taxon>
    </lineage>
</organism>
<keyword evidence="4" id="KW-1185">Reference proteome</keyword>
<feature type="domain" description="Bifunctional inhibitor/plant lipid transfer protein/seed storage helical" evidence="2">
    <location>
        <begin position="32"/>
        <end position="105"/>
    </location>
</feature>
<dbReference type="SMART" id="SM00499">
    <property type="entry name" value="AAI"/>
    <property type="match status" value="1"/>
</dbReference>
<reference evidence="3 4" key="3">
    <citation type="journal article" date="2010" name="BMC Genomics">
        <title>Transcriptome sequencing and comparative analysis of cucumber flowers with different sex types.</title>
        <authorList>
            <person name="Guo S."/>
            <person name="Zheng Y."/>
            <person name="Joung J.G."/>
            <person name="Liu S."/>
            <person name="Zhang Z."/>
            <person name="Crasta O.R."/>
            <person name="Sobral B.W."/>
            <person name="Xu Y."/>
            <person name="Huang S."/>
            <person name="Fei Z."/>
        </authorList>
    </citation>
    <scope>NUCLEOTIDE SEQUENCE [LARGE SCALE GENOMIC DNA]</scope>
    <source>
        <strain evidence="4">cv. 9930</strain>
    </source>
</reference>
<dbReference type="GO" id="GO:0005504">
    <property type="term" value="F:fatty acid binding"/>
    <property type="evidence" value="ECO:0007669"/>
    <property type="project" value="InterPro"/>
</dbReference>